<dbReference type="InterPro" id="IPR029058">
    <property type="entry name" value="AB_hydrolase_fold"/>
</dbReference>
<keyword evidence="3" id="KW-1185">Reference proteome</keyword>
<evidence type="ECO:0000313" key="2">
    <source>
        <dbReference type="EMBL" id="PYH45984.1"/>
    </source>
</evidence>
<dbReference type="SUPFAM" id="SSF53474">
    <property type="entry name" value="alpha/beta-Hydrolases"/>
    <property type="match status" value="1"/>
</dbReference>
<dbReference type="Proteomes" id="UP000248349">
    <property type="component" value="Unassembled WGS sequence"/>
</dbReference>
<dbReference type="STRING" id="1450539.A0A318ZHX1"/>
<dbReference type="OrthoDB" id="94039at2759"/>
<reference evidence="2 3" key="1">
    <citation type="submission" date="2016-12" db="EMBL/GenBank/DDBJ databases">
        <title>The genomes of Aspergillus section Nigri reveals drivers in fungal speciation.</title>
        <authorList>
            <consortium name="DOE Joint Genome Institute"/>
            <person name="Vesth T.C."/>
            <person name="Nybo J."/>
            <person name="Theobald S."/>
            <person name="Brandl J."/>
            <person name="Frisvad J.C."/>
            <person name="Nielsen K.F."/>
            <person name="Lyhne E.K."/>
            <person name="Kogle M.E."/>
            <person name="Kuo A."/>
            <person name="Riley R."/>
            <person name="Clum A."/>
            <person name="Nolan M."/>
            <person name="Lipzen A."/>
            <person name="Salamov A."/>
            <person name="Henrissat B."/>
            <person name="Wiebenga A."/>
            <person name="De Vries R.P."/>
            <person name="Grigoriev I.V."/>
            <person name="Mortensen U.H."/>
            <person name="Andersen M.R."/>
            <person name="Baker S.E."/>
        </authorList>
    </citation>
    <scope>NUCLEOTIDE SEQUENCE [LARGE SCALE GENOMIC DNA]</scope>
    <source>
        <strain evidence="2 3">JOP 1030-1</strain>
    </source>
</reference>
<dbReference type="Pfam" id="PF12697">
    <property type="entry name" value="Abhydrolase_6"/>
    <property type="match status" value="1"/>
</dbReference>
<protein>
    <submittedName>
        <fullName evidence="2">Alpha/beta-hydrolase</fullName>
    </submittedName>
</protein>
<feature type="domain" description="AB hydrolase-1" evidence="1">
    <location>
        <begin position="101"/>
        <end position="363"/>
    </location>
</feature>
<evidence type="ECO:0000259" key="1">
    <source>
        <dbReference type="Pfam" id="PF12697"/>
    </source>
</evidence>
<accession>A0A318ZHX1</accession>
<dbReference type="GeneID" id="37073037"/>
<keyword evidence="2" id="KW-0378">Hydrolase</keyword>
<organism evidence="2 3">
    <name type="scientific">Aspergillus saccharolyticus JOP 1030-1</name>
    <dbReference type="NCBI Taxonomy" id="1450539"/>
    <lineage>
        <taxon>Eukaryota</taxon>
        <taxon>Fungi</taxon>
        <taxon>Dikarya</taxon>
        <taxon>Ascomycota</taxon>
        <taxon>Pezizomycotina</taxon>
        <taxon>Eurotiomycetes</taxon>
        <taxon>Eurotiomycetidae</taxon>
        <taxon>Eurotiales</taxon>
        <taxon>Aspergillaceae</taxon>
        <taxon>Aspergillus</taxon>
        <taxon>Aspergillus subgen. Circumdati</taxon>
    </lineage>
</organism>
<sequence>MTSSPFVITEHIIDCQHIREYPHATRHGDDVLKLVVKQYTPKSNPDPQPGDVTIIGAHASGMPKELYEPLWEETLAKLEHQGVRIRSIWIADTASQAASGLLNRPHLGNDPSWFDHARDLLHLINTFKADMPRPIVGVGHSLGAGQLILLSFLHPRLLTTLILIDPVLAPDVHTGKGAAFAHASLATPDHWGSRASAAAFLSKQYRRWDPRVLNLFLKHGLHHIEGDSSSDGAVVLTTSRHQEVMQYLRANFAHHTPLETDPEDAPRPHDAVFFPDVIGPAHAVAPFYRNEPILAMKTLGHLRPSVLYVFGGRSPVSTPQMRAEKVERTGRGVGGSGGFERGRVREVVLDNAGHQVPFEDVGGVAHATAEWLGGEVVRWKEEEERINRDWMERSVAERVALSKEWPERLRQVSRKAQGIKSKL</sequence>
<dbReference type="Gene3D" id="3.40.50.1820">
    <property type="entry name" value="alpha/beta hydrolase"/>
    <property type="match status" value="1"/>
</dbReference>
<dbReference type="AlphaFoldDB" id="A0A318ZHX1"/>
<proteinExistence type="predicted"/>
<gene>
    <name evidence="2" type="ORF">BP01DRAFT_295196</name>
</gene>
<dbReference type="EMBL" id="KZ821229">
    <property type="protein sequence ID" value="PYH45984.1"/>
    <property type="molecule type" value="Genomic_DNA"/>
</dbReference>
<dbReference type="GO" id="GO:0016787">
    <property type="term" value="F:hydrolase activity"/>
    <property type="evidence" value="ECO:0007669"/>
    <property type="project" value="UniProtKB-KW"/>
</dbReference>
<evidence type="ECO:0000313" key="3">
    <source>
        <dbReference type="Proteomes" id="UP000248349"/>
    </source>
</evidence>
<dbReference type="RefSeq" id="XP_025431966.1">
    <property type="nucleotide sequence ID" value="XM_025571809.1"/>
</dbReference>
<dbReference type="InterPro" id="IPR000073">
    <property type="entry name" value="AB_hydrolase_1"/>
</dbReference>
<name>A0A318ZHX1_9EURO</name>